<feature type="transmembrane region" description="Helical" evidence="1">
    <location>
        <begin position="190"/>
        <end position="209"/>
    </location>
</feature>
<evidence type="ECO:0000313" key="3">
    <source>
        <dbReference type="Proteomes" id="UP000018004"/>
    </source>
</evidence>
<feature type="transmembrane region" description="Helical" evidence="1">
    <location>
        <begin position="71"/>
        <end position="89"/>
    </location>
</feature>
<feature type="transmembrane region" description="Helical" evidence="1">
    <location>
        <begin position="101"/>
        <end position="123"/>
    </location>
</feature>
<keyword evidence="1" id="KW-0472">Membrane</keyword>
<gene>
    <name evidence="2" type="ORF">FLJC2902T_24230</name>
</gene>
<sequence length="227" mass="26348">MYFTASLMYVLSVFFEWDSSVALLFKPMILPAIYFYYWQESAFRPTVLSSLALWLFYIGDMILLIENHNVQIPLMLLNLSAYLIVGYYVTKDLLKIKIPELSNFLVLIVSLVTAFLVSLLYVALSLVFNAADPDFGLLTVYGIVLLLLSLEIFAYYLLKNDTSGFFILMTVISLVISDLFYVLYNYYGQFQVFININAICQVASFYFLVKYFLYKNHYNNNLITDEQ</sequence>
<evidence type="ECO:0000256" key="1">
    <source>
        <dbReference type="SAM" id="Phobius"/>
    </source>
</evidence>
<dbReference type="Proteomes" id="UP000018004">
    <property type="component" value="Unassembled WGS sequence"/>
</dbReference>
<feature type="transmembrane region" description="Helical" evidence="1">
    <location>
        <begin position="135"/>
        <end position="158"/>
    </location>
</feature>
<dbReference type="eggNOG" id="ENOG5033IFB">
    <property type="taxonomic scope" value="Bacteria"/>
</dbReference>
<name>V6SIP5_9FLAO</name>
<feature type="transmembrane region" description="Helical" evidence="1">
    <location>
        <begin position="45"/>
        <end position="65"/>
    </location>
</feature>
<dbReference type="AlphaFoldDB" id="V6SIP5"/>
<dbReference type="STRING" id="1341181.FLJC2902T_24230"/>
<dbReference type="PATRIC" id="fig|1341181.4.peg.2384"/>
<keyword evidence="1" id="KW-1133">Transmembrane helix</keyword>
<accession>V6SIP5</accession>
<protein>
    <recommendedName>
        <fullName evidence="4">YhhN-like protein</fullName>
    </recommendedName>
</protein>
<organism evidence="2 3">
    <name type="scientific">Flavobacterium limnosediminis JC2902</name>
    <dbReference type="NCBI Taxonomy" id="1341181"/>
    <lineage>
        <taxon>Bacteria</taxon>
        <taxon>Pseudomonadati</taxon>
        <taxon>Bacteroidota</taxon>
        <taxon>Flavobacteriia</taxon>
        <taxon>Flavobacteriales</taxon>
        <taxon>Flavobacteriaceae</taxon>
        <taxon>Flavobacterium</taxon>
    </lineage>
</organism>
<reference evidence="2 3" key="1">
    <citation type="submission" date="2013-08" db="EMBL/GenBank/DDBJ databases">
        <title>Flavobacterium limnosediminis JC2902 genome sequencing.</title>
        <authorList>
            <person name="Lee K."/>
            <person name="Yi H."/>
            <person name="Park S."/>
            <person name="Chun J."/>
        </authorList>
    </citation>
    <scope>NUCLEOTIDE SEQUENCE [LARGE SCALE GENOMIC DNA]</scope>
    <source>
        <strain evidence="2 3">JC2902</strain>
    </source>
</reference>
<keyword evidence="3" id="KW-1185">Reference proteome</keyword>
<feature type="transmembrane region" description="Helical" evidence="1">
    <location>
        <begin position="20"/>
        <end position="38"/>
    </location>
</feature>
<feature type="transmembrane region" description="Helical" evidence="1">
    <location>
        <begin position="165"/>
        <end position="184"/>
    </location>
</feature>
<dbReference type="EMBL" id="AVGG01000018">
    <property type="protein sequence ID" value="ESU26456.1"/>
    <property type="molecule type" value="Genomic_DNA"/>
</dbReference>
<proteinExistence type="predicted"/>
<evidence type="ECO:0000313" key="2">
    <source>
        <dbReference type="EMBL" id="ESU26456.1"/>
    </source>
</evidence>
<evidence type="ECO:0008006" key="4">
    <source>
        <dbReference type="Google" id="ProtNLM"/>
    </source>
</evidence>
<keyword evidence="1" id="KW-0812">Transmembrane</keyword>
<comment type="caution">
    <text evidence="2">The sequence shown here is derived from an EMBL/GenBank/DDBJ whole genome shotgun (WGS) entry which is preliminary data.</text>
</comment>